<dbReference type="CDD" id="cd06261">
    <property type="entry name" value="TM_PBP2"/>
    <property type="match status" value="1"/>
</dbReference>
<sequence>MTRTIARHAGVVAIGIALVAGYWLLTDVWRVLDPFLFAGPAKVYPAFVRSLDKLAEGFVSSLKLLVPAYALAVVLGVSLGVAIGLLVPLRRNLTPYITAASAVPVTLITPFAIHVFSTFYAASVCIIFLGAFWPILGATLAGVVTIDKRYLETAATLEIRGVEKMFRVVLPAAAPTIFSGCSIALKFAFILLTVSEMFGATSGMGYFVQYYSDFARFDMVIAGFVFMAAVLVGVMALFDLVKKRALAWTLNS</sequence>
<keyword evidence="5 7" id="KW-1133">Transmembrane helix</keyword>
<evidence type="ECO:0000313" key="10">
    <source>
        <dbReference type="Proteomes" id="UP000006272"/>
    </source>
</evidence>
<evidence type="ECO:0000256" key="6">
    <source>
        <dbReference type="ARBA" id="ARBA00023136"/>
    </source>
</evidence>
<dbReference type="Pfam" id="PF00528">
    <property type="entry name" value="BPD_transp_1"/>
    <property type="match status" value="1"/>
</dbReference>
<dbReference type="Proteomes" id="UP000006272">
    <property type="component" value="Unassembled WGS sequence"/>
</dbReference>
<feature type="transmembrane region" description="Helical" evidence="7">
    <location>
        <begin position="96"/>
        <end position="113"/>
    </location>
</feature>
<dbReference type="GO" id="GO:0005886">
    <property type="term" value="C:plasma membrane"/>
    <property type="evidence" value="ECO:0007669"/>
    <property type="project" value="UniProtKB-SubCell"/>
</dbReference>
<keyword evidence="6 7" id="KW-0472">Membrane</keyword>
<dbReference type="PROSITE" id="PS50928">
    <property type="entry name" value="ABC_TM1"/>
    <property type="match status" value="1"/>
</dbReference>
<feature type="transmembrane region" description="Helical" evidence="7">
    <location>
        <begin position="214"/>
        <end position="238"/>
    </location>
</feature>
<dbReference type="Gene3D" id="1.10.3720.10">
    <property type="entry name" value="MetI-like"/>
    <property type="match status" value="1"/>
</dbReference>
<proteinExistence type="inferred from homology"/>
<name>K6GS20_9BACT</name>
<feature type="domain" description="ABC transmembrane type-1" evidence="8">
    <location>
        <begin position="58"/>
        <end position="238"/>
    </location>
</feature>
<evidence type="ECO:0000256" key="5">
    <source>
        <dbReference type="ARBA" id="ARBA00022989"/>
    </source>
</evidence>
<comment type="subcellular location">
    <subcellularLocation>
        <location evidence="1 7">Cell membrane</location>
        <topology evidence="1 7">Multi-pass membrane protein</topology>
    </subcellularLocation>
</comment>
<evidence type="ECO:0000259" key="8">
    <source>
        <dbReference type="PROSITE" id="PS50928"/>
    </source>
</evidence>
<dbReference type="InterPro" id="IPR035906">
    <property type="entry name" value="MetI-like_sf"/>
</dbReference>
<keyword evidence="2 7" id="KW-0813">Transport</keyword>
<keyword evidence="4 7" id="KW-0812">Transmembrane</keyword>
<feature type="transmembrane region" description="Helical" evidence="7">
    <location>
        <begin position="119"/>
        <end position="147"/>
    </location>
</feature>
<evidence type="ECO:0000256" key="3">
    <source>
        <dbReference type="ARBA" id="ARBA00022475"/>
    </source>
</evidence>
<dbReference type="EMBL" id="ALAO01000116">
    <property type="protein sequence ID" value="EKO39771.1"/>
    <property type="molecule type" value="Genomic_DNA"/>
</dbReference>
<evidence type="ECO:0000256" key="7">
    <source>
        <dbReference type="RuleBase" id="RU363032"/>
    </source>
</evidence>
<evidence type="ECO:0000256" key="2">
    <source>
        <dbReference type="ARBA" id="ARBA00022448"/>
    </source>
</evidence>
<feature type="transmembrane region" description="Helical" evidence="7">
    <location>
        <begin position="5"/>
        <end position="25"/>
    </location>
</feature>
<dbReference type="InterPro" id="IPR000515">
    <property type="entry name" value="MetI-like"/>
</dbReference>
<organism evidence="9 10">
    <name type="scientific">Solidesulfovibrio magneticus str. Maddingley MBC34</name>
    <dbReference type="NCBI Taxonomy" id="1206767"/>
    <lineage>
        <taxon>Bacteria</taxon>
        <taxon>Pseudomonadati</taxon>
        <taxon>Thermodesulfobacteriota</taxon>
        <taxon>Desulfovibrionia</taxon>
        <taxon>Desulfovibrionales</taxon>
        <taxon>Desulfovibrionaceae</taxon>
        <taxon>Solidesulfovibrio</taxon>
    </lineage>
</organism>
<feature type="transmembrane region" description="Helical" evidence="7">
    <location>
        <begin position="68"/>
        <end position="89"/>
    </location>
</feature>
<dbReference type="AlphaFoldDB" id="K6GS20"/>
<dbReference type="PANTHER" id="PTHR30151:SF0">
    <property type="entry name" value="ABC TRANSPORTER PERMEASE PROTEIN MJ0413-RELATED"/>
    <property type="match status" value="1"/>
</dbReference>
<evidence type="ECO:0000256" key="4">
    <source>
        <dbReference type="ARBA" id="ARBA00022692"/>
    </source>
</evidence>
<dbReference type="PANTHER" id="PTHR30151">
    <property type="entry name" value="ALKANE SULFONATE ABC TRANSPORTER-RELATED, MEMBRANE SUBUNIT"/>
    <property type="match status" value="1"/>
</dbReference>
<keyword evidence="3" id="KW-1003">Cell membrane</keyword>
<protein>
    <submittedName>
        <fullName evidence="9">ABC-type nitrate/sulfonate/bicarbonate transport system, permease component</fullName>
    </submittedName>
</protein>
<comment type="similarity">
    <text evidence="7">Belongs to the binding-protein-dependent transport system permease family.</text>
</comment>
<dbReference type="GO" id="GO:0055085">
    <property type="term" value="P:transmembrane transport"/>
    <property type="evidence" value="ECO:0007669"/>
    <property type="project" value="InterPro"/>
</dbReference>
<reference evidence="9 10" key="1">
    <citation type="submission" date="2012-07" db="EMBL/GenBank/DDBJ databases">
        <title>Draft genome sequence of Desulfovibrio magneticus str. Maddingley MBC34 obtained from a metagenomic sequence of a methanogenic enrichment isolated from coal-seam formation water in Victoria, Australia.</title>
        <authorList>
            <person name="Greenfield P."/>
            <person name="Hendry P."/>
            <person name="Li D."/>
            <person name="Rosewarne C.P."/>
            <person name="Tran-Dinh N."/>
            <person name="Elbourne L.D.H."/>
            <person name="Paulsen I.T."/>
            <person name="Midgley D.J."/>
        </authorList>
    </citation>
    <scope>NUCLEOTIDE SEQUENCE [LARGE SCALE GENOMIC DNA]</scope>
    <source>
        <strain evidence="10">Maddingley MBC34</strain>
    </source>
</reference>
<dbReference type="PATRIC" id="fig|1206767.3.peg.1475"/>
<accession>K6GS20</accession>
<evidence type="ECO:0000256" key="1">
    <source>
        <dbReference type="ARBA" id="ARBA00004651"/>
    </source>
</evidence>
<evidence type="ECO:0000313" key="9">
    <source>
        <dbReference type="EMBL" id="EKO39771.1"/>
    </source>
</evidence>
<gene>
    <name evidence="9" type="ORF">B193_1510</name>
</gene>
<comment type="caution">
    <text evidence="9">The sequence shown here is derived from an EMBL/GenBank/DDBJ whole genome shotgun (WGS) entry which is preliminary data.</text>
</comment>
<dbReference type="SUPFAM" id="SSF161098">
    <property type="entry name" value="MetI-like"/>
    <property type="match status" value="1"/>
</dbReference>